<comment type="caution">
    <text evidence="1">The sequence shown here is derived from an EMBL/GenBank/DDBJ whole genome shotgun (WGS) entry which is preliminary data.</text>
</comment>
<organism evidence="1 2">
    <name type="scientific">Rhizobium oryzicola</name>
    <dbReference type="NCBI Taxonomy" id="1232668"/>
    <lineage>
        <taxon>Bacteria</taxon>
        <taxon>Pseudomonadati</taxon>
        <taxon>Pseudomonadota</taxon>
        <taxon>Alphaproteobacteria</taxon>
        <taxon>Hyphomicrobiales</taxon>
        <taxon>Rhizobiaceae</taxon>
        <taxon>Rhizobium/Agrobacterium group</taxon>
        <taxon>Rhizobium</taxon>
    </lineage>
</organism>
<dbReference type="SUPFAM" id="SSF54593">
    <property type="entry name" value="Glyoxalase/Bleomycin resistance protein/Dihydroxybiphenyl dioxygenase"/>
    <property type="match status" value="1"/>
</dbReference>
<sequence length="193" mass="21972">MLFDRKALETRLLVTPLTMRSVQPSEEICMEQQDKHDAFESRMLRLARKCREENRLIMNHVCIRVEDIDRIEKLLAESFGIGADGFVRVEGDLFKGEAAVSGAWVSDEFYLELMEPVEKQQLGYDTGCGAPIGHLSEIGFLTPNMDADLKRLSKLGWRVTDSLSSDVSREVKMDMEPSIGFPIELMEIKSDRK</sequence>
<dbReference type="Gene3D" id="3.10.180.10">
    <property type="entry name" value="2,3-Dihydroxybiphenyl 1,2-Dioxygenase, domain 1"/>
    <property type="match status" value="1"/>
</dbReference>
<name>A0ABT8SYK3_9HYPH</name>
<dbReference type="EMBL" id="JAUKWQ010000004">
    <property type="protein sequence ID" value="MDO1583355.1"/>
    <property type="molecule type" value="Genomic_DNA"/>
</dbReference>
<reference evidence="1" key="2">
    <citation type="submission" date="2023-07" db="EMBL/GenBank/DDBJ databases">
        <authorList>
            <person name="Sun H."/>
        </authorList>
    </citation>
    <scope>NUCLEOTIDE SEQUENCE</scope>
    <source>
        <strain evidence="1">05753</strain>
    </source>
</reference>
<proteinExistence type="predicted"/>
<protein>
    <submittedName>
        <fullName evidence="1">VOC family protein</fullName>
    </submittedName>
</protein>
<gene>
    <name evidence="1" type="ORF">Q2T52_14775</name>
</gene>
<accession>A0ABT8SYK3</accession>
<evidence type="ECO:0000313" key="2">
    <source>
        <dbReference type="Proteomes" id="UP001169006"/>
    </source>
</evidence>
<dbReference type="RefSeq" id="WP_302077544.1">
    <property type="nucleotide sequence ID" value="NZ_JAUKWQ010000004.1"/>
</dbReference>
<reference evidence="1" key="1">
    <citation type="journal article" date="2015" name="Int. J. Syst. Evol. Microbiol.">
        <title>Rhizobium oryzicola sp. nov., potential plant-growth-promoting endophytic bacteria isolated from rice roots.</title>
        <authorList>
            <person name="Zhang X.X."/>
            <person name="Gao J.S."/>
            <person name="Cao Y.H."/>
            <person name="Sheirdil R.A."/>
            <person name="Wang X.C."/>
            <person name="Zhang L."/>
        </authorList>
    </citation>
    <scope>NUCLEOTIDE SEQUENCE</scope>
    <source>
        <strain evidence="1">05753</strain>
    </source>
</reference>
<evidence type="ECO:0000313" key="1">
    <source>
        <dbReference type="EMBL" id="MDO1583355.1"/>
    </source>
</evidence>
<keyword evidence="2" id="KW-1185">Reference proteome</keyword>
<dbReference type="Proteomes" id="UP001169006">
    <property type="component" value="Unassembled WGS sequence"/>
</dbReference>
<dbReference type="InterPro" id="IPR029068">
    <property type="entry name" value="Glyas_Bleomycin-R_OHBP_Dase"/>
</dbReference>
<dbReference type="Pfam" id="PF13669">
    <property type="entry name" value="Glyoxalase_4"/>
    <property type="match status" value="1"/>
</dbReference>